<reference evidence="2" key="1">
    <citation type="journal article" date="2019" name="Int. J. Syst. Evol. Microbiol.">
        <title>The Global Catalogue of Microorganisms (GCM) 10K type strain sequencing project: providing services to taxonomists for standard genome sequencing and annotation.</title>
        <authorList>
            <consortium name="The Broad Institute Genomics Platform"/>
            <consortium name="The Broad Institute Genome Sequencing Center for Infectious Disease"/>
            <person name="Wu L."/>
            <person name="Ma J."/>
        </authorList>
    </citation>
    <scope>NUCLEOTIDE SEQUENCE [LARGE SCALE GENOMIC DNA]</scope>
    <source>
        <strain evidence="2">JCM 18287</strain>
    </source>
</reference>
<organism evidence="1 2">
    <name type="scientific">Algibacter aquimarinus</name>
    <dbReference type="NCBI Taxonomy" id="1136748"/>
    <lineage>
        <taxon>Bacteria</taxon>
        <taxon>Pseudomonadati</taxon>
        <taxon>Bacteroidota</taxon>
        <taxon>Flavobacteriia</taxon>
        <taxon>Flavobacteriales</taxon>
        <taxon>Flavobacteriaceae</taxon>
        <taxon>Algibacter</taxon>
    </lineage>
</organism>
<proteinExistence type="predicted"/>
<dbReference type="Proteomes" id="UP001501692">
    <property type="component" value="Unassembled WGS sequence"/>
</dbReference>
<comment type="caution">
    <text evidence="1">The sequence shown here is derived from an EMBL/GenBank/DDBJ whole genome shotgun (WGS) entry which is preliminary data.</text>
</comment>
<keyword evidence="2" id="KW-1185">Reference proteome</keyword>
<sequence length="67" mass="7038">MNTSKTYSTKSNYLKLGSIFGAGIGLDNGVLTKSIAIVLSLGAGVDLLNYNSQKLITFSLAEGIKLN</sequence>
<dbReference type="EMBL" id="BAABJK010000004">
    <property type="protein sequence ID" value="GAA4966093.1"/>
    <property type="molecule type" value="Genomic_DNA"/>
</dbReference>
<evidence type="ECO:0000313" key="2">
    <source>
        <dbReference type="Proteomes" id="UP001501692"/>
    </source>
</evidence>
<evidence type="ECO:0000313" key="1">
    <source>
        <dbReference type="EMBL" id="GAA4966093.1"/>
    </source>
</evidence>
<accession>A0ABP9HB24</accession>
<dbReference type="RefSeq" id="WP_345166293.1">
    <property type="nucleotide sequence ID" value="NZ_BAABJK010000004.1"/>
</dbReference>
<name>A0ABP9HB24_9FLAO</name>
<gene>
    <name evidence="1" type="ORF">GCM10023315_14120</name>
</gene>
<protein>
    <submittedName>
        <fullName evidence="1">Uncharacterized protein</fullName>
    </submittedName>
</protein>